<dbReference type="RefSeq" id="WP_038588090.1">
    <property type="nucleotide sequence ID" value="NZ_CP009211.1"/>
</dbReference>
<keyword evidence="3" id="KW-1185">Reference proteome</keyword>
<reference evidence="2 4" key="2">
    <citation type="submission" date="2017-06" db="EMBL/GenBank/DDBJ databases">
        <authorList>
            <consortium name="Pathogen Informatics"/>
        </authorList>
    </citation>
    <scope>NUCLEOTIDE SEQUENCE [LARGE SCALE GENOMIC DNA]</scope>
    <source>
        <strain evidence="2 4">NCTC13015</strain>
    </source>
</reference>
<dbReference type="eggNOG" id="COG1215">
    <property type="taxonomic scope" value="Bacteria"/>
</dbReference>
<proteinExistence type="predicted"/>
<dbReference type="EMBL" id="LT906467">
    <property type="protein sequence ID" value="SNV57139.1"/>
    <property type="molecule type" value="Genomic_DNA"/>
</dbReference>
<keyword evidence="1" id="KW-0808">Transferase</keyword>
<organism evidence="1 3">
    <name type="scientific">Corynebacterium imitans</name>
    <dbReference type="NCBI Taxonomy" id="156978"/>
    <lineage>
        <taxon>Bacteria</taxon>
        <taxon>Bacillati</taxon>
        <taxon>Actinomycetota</taxon>
        <taxon>Actinomycetes</taxon>
        <taxon>Mycobacteriales</taxon>
        <taxon>Corynebacteriaceae</taxon>
        <taxon>Corynebacterium</taxon>
    </lineage>
</organism>
<evidence type="ECO:0000313" key="3">
    <source>
        <dbReference type="Proteomes" id="UP000028780"/>
    </source>
</evidence>
<dbReference type="OrthoDB" id="5465469at2"/>
<dbReference type="HOGENOM" id="CLU_076555_0_0_11"/>
<dbReference type="GO" id="GO:0016740">
    <property type="term" value="F:transferase activity"/>
    <property type="evidence" value="ECO:0007669"/>
    <property type="project" value="UniProtKB-KW"/>
</dbReference>
<evidence type="ECO:0000313" key="2">
    <source>
        <dbReference type="EMBL" id="SNV57139.1"/>
    </source>
</evidence>
<dbReference type="AlphaFoldDB" id="A0A076NKM0"/>
<dbReference type="STRING" id="156978.CIMIT_01470"/>
<dbReference type="Proteomes" id="UP000215374">
    <property type="component" value="Chromosome 1"/>
</dbReference>
<name>A0A076NKM0_9CORY</name>
<dbReference type="SUPFAM" id="SSF53448">
    <property type="entry name" value="Nucleotide-diphospho-sugar transferases"/>
    <property type="match status" value="1"/>
</dbReference>
<evidence type="ECO:0000313" key="1">
    <source>
        <dbReference type="EMBL" id="AIJ32756.1"/>
    </source>
</evidence>
<sequence>MWIDYALRQALGGVGALLRAPQLRVAARKSPARFPQEGSTVISLTSHGPRLKSAVVAISSLLVGTKRLPVYLWLDKEDFEGEWPKGLHALVEHGLQVCCSDGHYGPHTKYYGTFQEFAGTGTRVITVDDDMMYPKWFAEKLLNASDADPNNVVAYRAHEIVLHDGRLAPYKQWKSVQDTDPDPRHFATGVSGVAYPPAMVDAVAAQGTAFLECAPHADDIWLNRCALRSGHYVRQVFPHPREFSMVPASQGVALVRGNLRGGNDAQLRATYAQKDLGLLIDAALSLNEPAH</sequence>
<evidence type="ECO:0000313" key="4">
    <source>
        <dbReference type="Proteomes" id="UP000215374"/>
    </source>
</evidence>
<protein>
    <submittedName>
        <fullName evidence="1 2">Glycosyltransferase</fullName>
    </submittedName>
</protein>
<accession>A0A076NKM0</accession>
<dbReference type="KEGG" id="cii:CIMIT_01470"/>
<gene>
    <name evidence="1" type="ORF">CIMIT_01470</name>
    <name evidence="2" type="ORF">SAMEA4535761_00360</name>
</gene>
<dbReference type="EMBL" id="CP009211">
    <property type="protein sequence ID" value="AIJ32756.1"/>
    <property type="molecule type" value="Genomic_DNA"/>
</dbReference>
<dbReference type="InterPro" id="IPR029044">
    <property type="entry name" value="Nucleotide-diphossugar_trans"/>
</dbReference>
<dbReference type="Proteomes" id="UP000028780">
    <property type="component" value="Chromosome"/>
</dbReference>
<reference evidence="1 3" key="1">
    <citation type="submission" date="2014-08" db="EMBL/GenBank/DDBJ databases">
        <title>Complete genome sequence of Corynebacterium imitans DSM 44264, isolated from a five-month-old boy with suspected pharyngeal diphtheria.</title>
        <authorList>
            <person name="Mollmann S."/>
            <person name="Albersmeier A."/>
            <person name="Ruckert C."/>
            <person name="Tauch A."/>
        </authorList>
    </citation>
    <scope>NUCLEOTIDE SEQUENCE [LARGE SCALE GENOMIC DNA]</scope>
    <source>
        <strain evidence="1 3">DSM 44264</strain>
    </source>
</reference>